<gene>
    <name evidence="1" type="ORF">ACFQT0_13960</name>
</gene>
<keyword evidence="2" id="KW-1185">Reference proteome</keyword>
<evidence type="ECO:0000313" key="1">
    <source>
        <dbReference type="EMBL" id="MFC7668358.1"/>
    </source>
</evidence>
<accession>A0ABW2U7M4</accession>
<dbReference type="EMBL" id="JBHTEK010000001">
    <property type="protein sequence ID" value="MFC7668358.1"/>
    <property type="molecule type" value="Genomic_DNA"/>
</dbReference>
<protein>
    <submittedName>
        <fullName evidence="1">Uncharacterized protein</fullName>
    </submittedName>
</protein>
<sequence>MVMAPMGYSNVEQAKNSSTFLYTKSDVSRPADVYVSSNLKKETKLSAINAQQKDYNWFSAEPGALDYAEGLQRHGRAL</sequence>
<name>A0ABW2U7M4_9BACT</name>
<dbReference type="RefSeq" id="WP_380203604.1">
    <property type="nucleotide sequence ID" value="NZ_JBHTEK010000001.1"/>
</dbReference>
<proteinExistence type="predicted"/>
<evidence type="ECO:0000313" key="2">
    <source>
        <dbReference type="Proteomes" id="UP001596513"/>
    </source>
</evidence>
<reference evidence="2" key="1">
    <citation type="journal article" date="2019" name="Int. J. Syst. Evol. Microbiol.">
        <title>The Global Catalogue of Microorganisms (GCM) 10K type strain sequencing project: providing services to taxonomists for standard genome sequencing and annotation.</title>
        <authorList>
            <consortium name="The Broad Institute Genomics Platform"/>
            <consortium name="The Broad Institute Genome Sequencing Center for Infectious Disease"/>
            <person name="Wu L."/>
            <person name="Ma J."/>
        </authorList>
    </citation>
    <scope>NUCLEOTIDE SEQUENCE [LARGE SCALE GENOMIC DNA]</scope>
    <source>
        <strain evidence="2">JCM 19635</strain>
    </source>
</reference>
<dbReference type="Proteomes" id="UP001596513">
    <property type="component" value="Unassembled WGS sequence"/>
</dbReference>
<comment type="caution">
    <text evidence="1">The sequence shown here is derived from an EMBL/GenBank/DDBJ whole genome shotgun (WGS) entry which is preliminary data.</text>
</comment>
<organism evidence="1 2">
    <name type="scientific">Hymenobacter humi</name>
    <dbReference type="NCBI Taxonomy" id="1411620"/>
    <lineage>
        <taxon>Bacteria</taxon>
        <taxon>Pseudomonadati</taxon>
        <taxon>Bacteroidota</taxon>
        <taxon>Cytophagia</taxon>
        <taxon>Cytophagales</taxon>
        <taxon>Hymenobacteraceae</taxon>
        <taxon>Hymenobacter</taxon>
    </lineage>
</organism>